<feature type="signal peptide" evidence="1">
    <location>
        <begin position="1"/>
        <end position="18"/>
    </location>
</feature>
<organism evidence="2 3">
    <name type="scientific">Phyllostomus discolor</name>
    <name type="common">pale spear-nosed bat</name>
    <dbReference type="NCBI Taxonomy" id="89673"/>
    <lineage>
        <taxon>Eukaryota</taxon>
        <taxon>Metazoa</taxon>
        <taxon>Chordata</taxon>
        <taxon>Craniata</taxon>
        <taxon>Vertebrata</taxon>
        <taxon>Euteleostomi</taxon>
        <taxon>Mammalia</taxon>
        <taxon>Eutheria</taxon>
        <taxon>Laurasiatheria</taxon>
        <taxon>Chiroptera</taxon>
        <taxon>Yangochiroptera</taxon>
        <taxon>Phyllostomidae</taxon>
        <taxon>Phyllostominae</taxon>
        <taxon>Phyllostomus</taxon>
    </lineage>
</organism>
<dbReference type="EMBL" id="JABVXQ010000002">
    <property type="protein sequence ID" value="KAF6127992.1"/>
    <property type="molecule type" value="Genomic_DNA"/>
</dbReference>
<dbReference type="Pfam" id="PF15216">
    <property type="entry name" value="TSLP"/>
    <property type="match status" value="1"/>
</dbReference>
<dbReference type="GO" id="GO:0001961">
    <property type="term" value="P:positive regulation of cytokine-mediated signaling pathway"/>
    <property type="evidence" value="ECO:0007669"/>
    <property type="project" value="TreeGrafter"/>
</dbReference>
<dbReference type="AlphaFoldDB" id="A0A834B7R6"/>
<dbReference type="GO" id="GO:0005139">
    <property type="term" value="F:interleukin-7 receptor binding"/>
    <property type="evidence" value="ECO:0007669"/>
    <property type="project" value="TreeGrafter"/>
</dbReference>
<dbReference type="GO" id="GO:0032754">
    <property type="term" value="P:positive regulation of interleukin-5 production"/>
    <property type="evidence" value="ECO:0007669"/>
    <property type="project" value="TreeGrafter"/>
</dbReference>
<dbReference type="PANTHER" id="PTHR38003:SF1">
    <property type="entry name" value="THYMIC STROMAL LYMPHOPOIETIN"/>
    <property type="match status" value="1"/>
</dbReference>
<evidence type="ECO:0000256" key="1">
    <source>
        <dbReference type="SAM" id="SignalP"/>
    </source>
</evidence>
<sequence>MVFFRKIFTLQLVGLVLTYNFHDCDFERIRKDYENIIFKDLKLYVSGTTCIGCNIESCDSPPACLSRIARFTFSDPRCKSLAKKMFAMKTNATLTQECPGYSGMQTNNTQAMTRRKKREDTKNACLEIASNLIGLWGRFARS</sequence>
<evidence type="ECO:0000313" key="2">
    <source>
        <dbReference type="EMBL" id="KAF6127992.1"/>
    </source>
</evidence>
<dbReference type="Gene3D" id="1.20.1250.90">
    <property type="entry name" value="Thymic stromal lymphopoietin"/>
    <property type="match status" value="1"/>
</dbReference>
<protein>
    <submittedName>
        <fullName evidence="2">Thymic stromal lymphopoietin</fullName>
    </submittedName>
</protein>
<reference evidence="2 3" key="1">
    <citation type="journal article" date="2020" name="Nature">
        <title>Six reference-quality genomes reveal evolution of bat adaptations.</title>
        <authorList>
            <person name="Jebb D."/>
            <person name="Huang Z."/>
            <person name="Pippel M."/>
            <person name="Hughes G.M."/>
            <person name="Lavrichenko K."/>
            <person name="Devanna P."/>
            <person name="Winkler S."/>
            <person name="Jermiin L.S."/>
            <person name="Skirmuntt E.C."/>
            <person name="Katzourakis A."/>
            <person name="Burkitt-Gray L."/>
            <person name="Ray D.A."/>
            <person name="Sullivan K.A.M."/>
            <person name="Roscito J.G."/>
            <person name="Kirilenko B.M."/>
            <person name="Davalos L.M."/>
            <person name="Corthals A.P."/>
            <person name="Power M.L."/>
            <person name="Jones G."/>
            <person name="Ransome R.D."/>
            <person name="Dechmann D.K.N."/>
            <person name="Locatelli A.G."/>
            <person name="Puechmaille S.J."/>
            <person name="Fedrigo O."/>
            <person name="Jarvis E.D."/>
            <person name="Hiller M."/>
            <person name="Vernes S.C."/>
            <person name="Myers E.W."/>
            <person name="Teeling E.C."/>
        </authorList>
    </citation>
    <scope>NUCLEOTIDE SEQUENCE [LARGE SCALE GENOMIC DNA]</scope>
    <source>
        <strain evidence="2">Bat1K_MPI-CBG_1</strain>
    </source>
</reference>
<gene>
    <name evidence="2" type="ORF">HJG60_019640</name>
</gene>
<evidence type="ECO:0000313" key="3">
    <source>
        <dbReference type="Proteomes" id="UP000664940"/>
    </source>
</evidence>
<dbReference type="GO" id="GO:0061844">
    <property type="term" value="P:antimicrobial humoral immune response mediated by antimicrobial peptide"/>
    <property type="evidence" value="ECO:0007669"/>
    <property type="project" value="TreeGrafter"/>
</dbReference>
<dbReference type="GO" id="GO:0032736">
    <property type="term" value="P:positive regulation of interleukin-13 production"/>
    <property type="evidence" value="ECO:0007669"/>
    <property type="project" value="TreeGrafter"/>
</dbReference>
<dbReference type="InterPro" id="IPR029189">
    <property type="entry name" value="TSLP"/>
</dbReference>
<dbReference type="GO" id="GO:0005125">
    <property type="term" value="F:cytokine activity"/>
    <property type="evidence" value="ECO:0007669"/>
    <property type="project" value="InterPro"/>
</dbReference>
<keyword evidence="1" id="KW-0732">Signal</keyword>
<proteinExistence type="predicted"/>
<dbReference type="GO" id="GO:0032722">
    <property type="term" value="P:positive regulation of chemokine production"/>
    <property type="evidence" value="ECO:0007669"/>
    <property type="project" value="TreeGrafter"/>
</dbReference>
<dbReference type="PANTHER" id="PTHR38003">
    <property type="entry name" value="THYMIC STROMAL LYMPHOPOIETIN"/>
    <property type="match status" value="1"/>
</dbReference>
<feature type="chain" id="PRO_5032669204" evidence="1">
    <location>
        <begin position="19"/>
        <end position="142"/>
    </location>
</feature>
<accession>A0A834B7R6</accession>
<dbReference type="GO" id="GO:0032755">
    <property type="term" value="P:positive regulation of interleukin-6 production"/>
    <property type="evidence" value="ECO:0007669"/>
    <property type="project" value="TreeGrafter"/>
</dbReference>
<dbReference type="GO" id="GO:0032733">
    <property type="term" value="P:positive regulation of interleukin-10 production"/>
    <property type="evidence" value="ECO:0007669"/>
    <property type="project" value="TreeGrafter"/>
</dbReference>
<name>A0A834B7R6_9CHIR</name>
<dbReference type="Proteomes" id="UP000664940">
    <property type="component" value="Unassembled WGS sequence"/>
</dbReference>
<comment type="caution">
    <text evidence="2">The sequence shown here is derived from an EMBL/GenBank/DDBJ whole genome shotgun (WGS) entry which is preliminary data.</text>
</comment>
<dbReference type="GO" id="GO:0050729">
    <property type="term" value="P:positive regulation of inflammatory response"/>
    <property type="evidence" value="ECO:0007669"/>
    <property type="project" value="TreeGrafter"/>
</dbReference>
<dbReference type="InterPro" id="IPR038329">
    <property type="entry name" value="TSLP_sf"/>
</dbReference>
<dbReference type="GO" id="GO:0005576">
    <property type="term" value="C:extracellular region"/>
    <property type="evidence" value="ECO:0007669"/>
    <property type="project" value="TreeGrafter"/>
</dbReference>